<protein>
    <submittedName>
        <fullName evidence="2">Glycosyltransferase family 2 protein</fullName>
    </submittedName>
</protein>
<dbReference type="OrthoDB" id="597270at2"/>
<feature type="domain" description="Glycosyltransferase 2-like" evidence="1">
    <location>
        <begin position="6"/>
        <end position="172"/>
    </location>
</feature>
<keyword evidence="2" id="KW-0808">Transferase</keyword>
<dbReference type="PANTHER" id="PTHR22916">
    <property type="entry name" value="GLYCOSYLTRANSFERASE"/>
    <property type="match status" value="1"/>
</dbReference>
<dbReference type="EMBL" id="RCZH01000007">
    <property type="protein sequence ID" value="TPG40114.1"/>
    <property type="molecule type" value="Genomic_DNA"/>
</dbReference>
<evidence type="ECO:0000313" key="2">
    <source>
        <dbReference type="EMBL" id="TPG40114.1"/>
    </source>
</evidence>
<dbReference type="InterPro" id="IPR001173">
    <property type="entry name" value="Glyco_trans_2-like"/>
</dbReference>
<dbReference type="CDD" id="cd00761">
    <property type="entry name" value="Glyco_tranf_GTA_type"/>
    <property type="match status" value="1"/>
</dbReference>
<dbReference type="PANTHER" id="PTHR22916:SF3">
    <property type="entry name" value="UDP-GLCNAC:BETAGAL BETA-1,3-N-ACETYLGLUCOSAMINYLTRANSFERASE-LIKE PROTEIN 1"/>
    <property type="match status" value="1"/>
</dbReference>
<evidence type="ECO:0000259" key="1">
    <source>
        <dbReference type="Pfam" id="PF00535"/>
    </source>
</evidence>
<dbReference type="Pfam" id="PF00535">
    <property type="entry name" value="Glycos_transf_2"/>
    <property type="match status" value="1"/>
</dbReference>
<comment type="caution">
    <text evidence="2">The sequence shown here is derived from an EMBL/GenBank/DDBJ whole genome shotgun (WGS) entry which is preliminary data.</text>
</comment>
<organism evidence="2 3">
    <name type="scientific">Flavobacterium pectinovorum</name>
    <dbReference type="NCBI Taxonomy" id="29533"/>
    <lineage>
        <taxon>Bacteria</taxon>
        <taxon>Pseudomonadati</taxon>
        <taxon>Bacteroidota</taxon>
        <taxon>Flavobacteriia</taxon>
        <taxon>Flavobacteriales</taxon>
        <taxon>Flavobacteriaceae</taxon>
        <taxon>Flavobacterium</taxon>
    </lineage>
</organism>
<dbReference type="SUPFAM" id="SSF53448">
    <property type="entry name" value="Nucleotide-diphospho-sugar transferases"/>
    <property type="match status" value="1"/>
</dbReference>
<proteinExistence type="predicted"/>
<name>A0A502ESM6_9FLAO</name>
<dbReference type="Gene3D" id="3.90.550.10">
    <property type="entry name" value="Spore Coat Polysaccharide Biosynthesis Protein SpsA, Chain A"/>
    <property type="match status" value="1"/>
</dbReference>
<reference evidence="2 3" key="1">
    <citation type="journal article" date="2019" name="Environ. Microbiol.">
        <title>Species interactions and distinct microbial communities in high Arctic permafrost affected cryosols are associated with the CH4 and CO2 gas fluxes.</title>
        <authorList>
            <person name="Altshuler I."/>
            <person name="Hamel J."/>
            <person name="Turney S."/>
            <person name="Magnuson E."/>
            <person name="Levesque R."/>
            <person name="Greer C."/>
            <person name="Whyte L.G."/>
        </authorList>
    </citation>
    <scope>NUCLEOTIDE SEQUENCE [LARGE SCALE GENOMIC DNA]</scope>
    <source>
        <strain evidence="2 3">42</strain>
    </source>
</reference>
<sequence>MTPLVSIIIPCYNQGQYLQETLQSILDQTYSNWECLIINDGSIDNTDEIAQKWLQKDSRFSYYYQENRGVSSARNLGLRFLKGEFVQFLDSDDVLAIDKIEIAINELAKKSVKEYGIVISNFELFRENQKDVLPPYCNFEERYFDYESILFIWNELFTIPLHCGFFDVKFFEDFKFNESLNAYEDWVMWVLFFKNNKTECIFIDKPLALYRINPNSVTMTKNMLPDYIKAYVYLKQFLSVEEYNRLSLILIERFSKSTNLFKCKFEDLKKTNVYKLGLLLKKASIKSGFRKELRILFVKLNHLYEDKFNKRKT</sequence>
<dbReference type="RefSeq" id="WP_140507389.1">
    <property type="nucleotide sequence ID" value="NZ_RCZH01000007.1"/>
</dbReference>
<keyword evidence="3" id="KW-1185">Reference proteome</keyword>
<accession>A0A502ESM6</accession>
<dbReference type="InterPro" id="IPR029044">
    <property type="entry name" value="Nucleotide-diphossugar_trans"/>
</dbReference>
<dbReference type="Proteomes" id="UP000319700">
    <property type="component" value="Unassembled WGS sequence"/>
</dbReference>
<dbReference type="AlphaFoldDB" id="A0A502ESM6"/>
<gene>
    <name evidence="2" type="ORF">EAH81_12505</name>
</gene>
<evidence type="ECO:0000313" key="3">
    <source>
        <dbReference type="Proteomes" id="UP000319700"/>
    </source>
</evidence>
<dbReference type="GO" id="GO:0016758">
    <property type="term" value="F:hexosyltransferase activity"/>
    <property type="evidence" value="ECO:0007669"/>
    <property type="project" value="UniProtKB-ARBA"/>
</dbReference>